<dbReference type="Proteomes" id="UP000738359">
    <property type="component" value="Unassembled WGS sequence"/>
</dbReference>
<dbReference type="CDD" id="cd18186">
    <property type="entry name" value="BTB_POZ_ZBTB_KLHL-like"/>
    <property type="match status" value="3"/>
</dbReference>
<feature type="domain" description="BTB" evidence="1">
    <location>
        <begin position="405"/>
        <end position="469"/>
    </location>
</feature>
<evidence type="ECO:0000259" key="1">
    <source>
        <dbReference type="PROSITE" id="PS50097"/>
    </source>
</evidence>
<dbReference type="PANTHER" id="PTHR24413">
    <property type="entry name" value="SPECKLE-TYPE POZ PROTEIN"/>
    <property type="match status" value="1"/>
</dbReference>
<gene>
    <name evidence="2" type="ORF">BGZ70_000284</name>
</gene>
<sequence length="512" mass="57473">MFSLPDVYKNLLEADEGDVLIKLKDGKQIRVISFLIKQRSPVFKSMLDASMQESSTGVVDLSTQYTHEAFREFLAFLYYNRLHTGSYVPLLFEILCIADYFGVDAYSAYTSNQIIALIQSVPICLTIATETRKHGALADVVYNRCLGFLVYALGECYDKYSGDSKPWCCSGHTTKSKGIHDSSVYTVDGQIACIIPLVVAGKLREPDASRYTRTPGDMLQLSDLYKELLAAGEGDIVVKFKGGKQLKVISYLIKNRSPVFRSMLNASMQETSTGVVDLSSHYTLEAFEELLAFLYYNRLYIGCYEPLLFELLCIADYFAVDAYRTYISDRIIALIQNVTISLVIAPETRKHGAFADPWCCSGHTTKSMGVQDSNVYTVDGHVACTHDDMLELSDLYKKLLAAGEGDIVVKLKGGKQLKVISYLMKKRSPVFKSMLDASMRETSTGVVDLSSHYTLEAFKEFMAFLYYNKFYTGCYVPLLFEILRIADYFAVDAYRGFLVYALGECYDSYSGD</sequence>
<name>A0A9P6JFN4_MORAP</name>
<dbReference type="InterPro" id="IPR000210">
    <property type="entry name" value="BTB/POZ_dom"/>
</dbReference>
<dbReference type="AlphaFoldDB" id="A0A9P6JFN4"/>
<dbReference type="PROSITE" id="PS50097">
    <property type="entry name" value="BTB"/>
    <property type="match status" value="3"/>
</dbReference>
<dbReference type="Pfam" id="PF00651">
    <property type="entry name" value="BTB"/>
    <property type="match status" value="3"/>
</dbReference>
<proteinExistence type="predicted"/>
<organism evidence="2 3">
    <name type="scientific">Mortierella alpina</name>
    <name type="common">Oleaginous fungus</name>
    <name type="synonym">Mortierella renispora</name>
    <dbReference type="NCBI Taxonomy" id="64518"/>
    <lineage>
        <taxon>Eukaryota</taxon>
        <taxon>Fungi</taxon>
        <taxon>Fungi incertae sedis</taxon>
        <taxon>Mucoromycota</taxon>
        <taxon>Mortierellomycotina</taxon>
        <taxon>Mortierellomycetes</taxon>
        <taxon>Mortierellales</taxon>
        <taxon>Mortierellaceae</taxon>
        <taxon>Mortierella</taxon>
    </lineage>
</organism>
<dbReference type="EMBL" id="JAAAHY010000105">
    <property type="protein sequence ID" value="KAF9967049.1"/>
    <property type="molecule type" value="Genomic_DNA"/>
</dbReference>
<dbReference type="Gene3D" id="3.30.710.10">
    <property type="entry name" value="Potassium Channel Kv1.1, Chain A"/>
    <property type="match status" value="3"/>
</dbReference>
<feature type="domain" description="BTB" evidence="1">
    <location>
        <begin position="234"/>
        <end position="303"/>
    </location>
</feature>
<comment type="caution">
    <text evidence="2">The sequence shown here is derived from an EMBL/GenBank/DDBJ whole genome shotgun (WGS) entry which is preliminary data.</text>
</comment>
<dbReference type="OrthoDB" id="7629033at2759"/>
<evidence type="ECO:0000313" key="3">
    <source>
        <dbReference type="Proteomes" id="UP000738359"/>
    </source>
</evidence>
<accession>A0A9P6JFN4</accession>
<dbReference type="InterPro" id="IPR011333">
    <property type="entry name" value="SKP1/BTB/POZ_sf"/>
</dbReference>
<dbReference type="SMART" id="SM00225">
    <property type="entry name" value="BTB"/>
    <property type="match status" value="3"/>
</dbReference>
<evidence type="ECO:0000313" key="2">
    <source>
        <dbReference type="EMBL" id="KAF9967049.1"/>
    </source>
</evidence>
<reference evidence="2" key="1">
    <citation type="journal article" date="2020" name="Fungal Divers.">
        <title>Resolving the Mortierellaceae phylogeny through synthesis of multi-gene phylogenetics and phylogenomics.</title>
        <authorList>
            <person name="Vandepol N."/>
            <person name="Liber J."/>
            <person name="Desiro A."/>
            <person name="Na H."/>
            <person name="Kennedy M."/>
            <person name="Barry K."/>
            <person name="Grigoriev I.V."/>
            <person name="Miller A.N."/>
            <person name="O'Donnell K."/>
            <person name="Stajich J.E."/>
            <person name="Bonito G."/>
        </authorList>
    </citation>
    <scope>NUCLEOTIDE SEQUENCE</scope>
    <source>
        <strain evidence="2">CK1249</strain>
    </source>
</reference>
<dbReference type="SUPFAM" id="SSF54695">
    <property type="entry name" value="POZ domain"/>
    <property type="match status" value="3"/>
</dbReference>
<feature type="domain" description="BTB" evidence="1">
    <location>
        <begin position="17"/>
        <end position="86"/>
    </location>
</feature>
<protein>
    <recommendedName>
        <fullName evidence="1">BTB domain-containing protein</fullName>
    </recommendedName>
</protein>
<keyword evidence="3" id="KW-1185">Reference proteome</keyword>